<feature type="chain" id="PRO_5039515634" evidence="2">
    <location>
        <begin position="27"/>
        <end position="578"/>
    </location>
</feature>
<dbReference type="Proteomes" id="UP000183376">
    <property type="component" value="Chromosome I"/>
</dbReference>
<feature type="region of interest" description="Disordered" evidence="1">
    <location>
        <begin position="29"/>
        <end position="49"/>
    </location>
</feature>
<dbReference type="STRING" id="211114.SAMN04489726_6656"/>
<dbReference type="AlphaFoldDB" id="A0A1H0BGF9"/>
<name>A0A1H0BGF9_ALLAB</name>
<dbReference type="Pfam" id="PF10646">
    <property type="entry name" value="Germane"/>
    <property type="match status" value="1"/>
</dbReference>
<dbReference type="InterPro" id="IPR018910">
    <property type="entry name" value="LpqB_C"/>
</dbReference>
<proteinExistence type="predicted"/>
<gene>
    <name evidence="4" type="ORF">SAMN04489726_6656</name>
</gene>
<reference evidence="4 5" key="1">
    <citation type="submission" date="2016-10" db="EMBL/GenBank/DDBJ databases">
        <authorList>
            <person name="de Groot N.N."/>
        </authorList>
    </citation>
    <scope>NUCLEOTIDE SEQUENCE [LARGE SCALE GENOMIC DNA]</scope>
    <source>
        <strain evidence="4 5">DSM 44149</strain>
    </source>
</reference>
<evidence type="ECO:0000256" key="1">
    <source>
        <dbReference type="SAM" id="MobiDB-lite"/>
    </source>
</evidence>
<sequence>MRFRGRVAALCLALAGVLLLNGCASIPESGAPKKLRPGPDLGQGTEAVRPDRGLTPLGLVRNFVKASANSEQLHAAARLYLTEQASRSWDDRSLHRVIADDFDTIPRPVLGPNGEVKPNEQIVVVRGTQFGRVDFDASFVPETKAIETELRVEKQPNGDWRIADPPQGVVVTFTSFKENYKQVRVYFSDPNHRTVVPDLRYVPMLPARAVPDKVLDALLLGPSAALRGSVTSVIPQNTALASNVSESADGALQVNLGKLGDMTTPDRRVIAAQVVLSLRGVTNSRIKLYADGQPLVPDKLEWRPADVATFEAHLGPSPELAGMYVSSGKLRSLKDESLVAAAADVNVVSAAQSKQGDLLAVVARHGTGVQLRVGPTNGPLREVPLRQSGRLTRPTWMPDAPEMWTVLDQSTVVRVVDTTGRGIWSSTRVNADELTRFGPITELRLSRDGLRVAAIAGGRVVVGTVAEQGGERSVRATQVLGFNRLANPVAVEWPLPDALVVATTNATTPVARIGVDGLVVESYLSSNLTPPVHAIAAAPSRPVIVSDSGGLWKVTESSEVWQPLPFNPGPNAVPFYPG</sequence>
<keyword evidence="4" id="KW-0449">Lipoprotein</keyword>
<keyword evidence="5" id="KW-1185">Reference proteome</keyword>
<dbReference type="RefSeq" id="WP_030426799.1">
    <property type="nucleotide sequence ID" value="NZ_JOEF01000001.1"/>
</dbReference>
<dbReference type="EMBL" id="LT629701">
    <property type="protein sequence ID" value="SDN44711.1"/>
    <property type="molecule type" value="Genomic_DNA"/>
</dbReference>
<dbReference type="InterPro" id="IPR059026">
    <property type="entry name" value="LpqB_N"/>
</dbReference>
<accession>A0A1H0BGF9</accession>
<protein>
    <submittedName>
        <fullName evidence="4">Lipoprotein LpqB beta-propeller domain-containing protein</fullName>
    </submittedName>
</protein>
<feature type="domain" description="GerMN" evidence="3">
    <location>
        <begin position="211"/>
        <end position="299"/>
    </location>
</feature>
<feature type="signal peptide" evidence="2">
    <location>
        <begin position="1"/>
        <end position="26"/>
    </location>
</feature>
<organism evidence="4 5">
    <name type="scientific">Allokutzneria albata</name>
    <name type="common">Kibdelosporangium albatum</name>
    <dbReference type="NCBI Taxonomy" id="211114"/>
    <lineage>
        <taxon>Bacteria</taxon>
        <taxon>Bacillati</taxon>
        <taxon>Actinomycetota</taxon>
        <taxon>Actinomycetes</taxon>
        <taxon>Pseudonocardiales</taxon>
        <taxon>Pseudonocardiaceae</taxon>
        <taxon>Allokutzneria</taxon>
    </lineage>
</organism>
<dbReference type="InterPro" id="IPR019606">
    <property type="entry name" value="GerMN"/>
</dbReference>
<evidence type="ECO:0000256" key="2">
    <source>
        <dbReference type="SAM" id="SignalP"/>
    </source>
</evidence>
<evidence type="ECO:0000313" key="4">
    <source>
        <dbReference type="EMBL" id="SDN44711.1"/>
    </source>
</evidence>
<dbReference type="SUPFAM" id="SSF101908">
    <property type="entry name" value="Putative isomerase YbhE"/>
    <property type="match status" value="1"/>
</dbReference>
<evidence type="ECO:0000313" key="5">
    <source>
        <dbReference type="Proteomes" id="UP000183376"/>
    </source>
</evidence>
<dbReference type="Pfam" id="PF25976">
    <property type="entry name" value="LpqB_N"/>
    <property type="match status" value="1"/>
</dbReference>
<keyword evidence="2" id="KW-0732">Signal</keyword>
<dbReference type="eggNOG" id="COG5401">
    <property type="taxonomic scope" value="Bacteria"/>
</dbReference>
<evidence type="ECO:0000259" key="3">
    <source>
        <dbReference type="SMART" id="SM00909"/>
    </source>
</evidence>
<dbReference type="Pfam" id="PF10647">
    <property type="entry name" value="Gmad1"/>
    <property type="match status" value="1"/>
</dbReference>
<dbReference type="OrthoDB" id="3226781at2"/>
<dbReference type="SMART" id="SM00909">
    <property type="entry name" value="Germane"/>
    <property type="match status" value="1"/>
</dbReference>